<dbReference type="EMBL" id="CM055736">
    <property type="protein sequence ID" value="KAJ8006690.1"/>
    <property type="molecule type" value="Genomic_DNA"/>
</dbReference>
<evidence type="ECO:0000313" key="1">
    <source>
        <dbReference type="EMBL" id="KAJ8006690.1"/>
    </source>
</evidence>
<sequence length="680" mass="77675">MGEIRLPRHMFLWIMALIYMLAFASLYVQIPGLYGNEGVLPVRKMEPNMSDSKPVLEQLHDHPSLLWLMPRLGLDLDAQQLMELLCLTGLLLSLGATLLEPLRDSMVFFCLWALYLSLCQVGQDFLNFHWDSLLLEAGFLAVLIAPLNLLWRRAVFRHHDAMIFWLARWLLFRLTFGSGVAKLANHCPNWWGLTAAKHMVETQGIPSPLSWFLLQLPDWYLKLGTVSLLVTEIAMPFLYFAPIRCLRLAAFYLQAAYQVKLMLYGNHGFLPLLSLALTFSLLDDDHVSYWLGYGKKRAKTWSQTIASMTLLLMGLAVFSVIIYGTKVLFTLEIDWDSMTISSKTAFTQQQFDNWLKLVTVPTIWIGILSLTWEVVAAMLGCVCVKGCLWRLWGLIQWAVFASAVVAVFTLSVVPYSSILQISSSTILPEVKKAYSLVERYRLVSAYRLDNKVTSVDGRPEIILEGSMDKHTWTEIEFMYKPGNVGTAPPVVTPHQPRLDWQMSQAANRMAEQSPWFTALVHRLLLGNKDVERLIQTDSAQYPFNLEPPAYIRARLYKYRFTQTTQDGSTPKAWWRRHFVEEFYPTVQLHDPVLKDMLSQHRLTENSPVQPGSNSLLAKVLQLFRGHIQTLPGHLVLWFLLATVASIWLLKTLVSGGLGGTEKEHSEERRRDADVSSRKRK</sequence>
<name>A0ACC2GT16_DALPE</name>
<protein>
    <submittedName>
        <fullName evidence="1">Uncharacterized protein</fullName>
    </submittedName>
</protein>
<keyword evidence="2" id="KW-1185">Reference proteome</keyword>
<reference evidence="1" key="1">
    <citation type="submission" date="2021-05" db="EMBL/GenBank/DDBJ databases">
        <authorList>
            <person name="Pan Q."/>
            <person name="Jouanno E."/>
            <person name="Zahm M."/>
            <person name="Klopp C."/>
            <person name="Cabau C."/>
            <person name="Louis A."/>
            <person name="Berthelot C."/>
            <person name="Parey E."/>
            <person name="Roest Crollius H."/>
            <person name="Montfort J."/>
            <person name="Robinson-Rechavi M."/>
            <person name="Bouchez O."/>
            <person name="Lampietro C."/>
            <person name="Lopez Roques C."/>
            <person name="Donnadieu C."/>
            <person name="Postlethwait J."/>
            <person name="Bobe J."/>
            <person name="Dillon D."/>
            <person name="Chandos A."/>
            <person name="von Hippel F."/>
            <person name="Guiguen Y."/>
        </authorList>
    </citation>
    <scope>NUCLEOTIDE SEQUENCE</scope>
    <source>
        <strain evidence="1">YG-Jan2019</strain>
    </source>
</reference>
<accession>A0ACC2GT16</accession>
<dbReference type="Proteomes" id="UP001157502">
    <property type="component" value="Chromosome 9"/>
</dbReference>
<organism evidence="1 2">
    <name type="scientific">Dallia pectoralis</name>
    <name type="common">Alaska blackfish</name>
    <dbReference type="NCBI Taxonomy" id="75939"/>
    <lineage>
        <taxon>Eukaryota</taxon>
        <taxon>Metazoa</taxon>
        <taxon>Chordata</taxon>
        <taxon>Craniata</taxon>
        <taxon>Vertebrata</taxon>
        <taxon>Euteleostomi</taxon>
        <taxon>Actinopterygii</taxon>
        <taxon>Neopterygii</taxon>
        <taxon>Teleostei</taxon>
        <taxon>Protacanthopterygii</taxon>
        <taxon>Esociformes</taxon>
        <taxon>Umbridae</taxon>
        <taxon>Dallia</taxon>
    </lineage>
</organism>
<proteinExistence type="predicted"/>
<evidence type="ECO:0000313" key="2">
    <source>
        <dbReference type="Proteomes" id="UP001157502"/>
    </source>
</evidence>
<comment type="caution">
    <text evidence="1">The sequence shown here is derived from an EMBL/GenBank/DDBJ whole genome shotgun (WGS) entry which is preliminary data.</text>
</comment>
<gene>
    <name evidence="1" type="ORF">DPEC_G00109840</name>
</gene>